<dbReference type="HOGENOM" id="CLU_1214155_0_0_11"/>
<dbReference type="PATRIC" id="fig|742818.3.peg.208"/>
<dbReference type="AlphaFoldDB" id="K0YLZ9"/>
<proteinExistence type="predicted"/>
<dbReference type="PROSITE" id="PS51257">
    <property type="entry name" value="PROKAR_LIPOPROTEIN"/>
    <property type="match status" value="1"/>
</dbReference>
<sequence length="228" mass="24367">MGFSVKAKATTLFCALFLLGVLSMLLVGCADKKSEAGDLMAEGSYQEALEIYASLEQDEEVAKAMSECRYFLFLDYLKQEGGATYSAPDKSYTVAVGKSGESGLQCTYSLATEDSIYASMGQTLVVAITYGKSDATLNASAQMNILNGKTQEKATGKLNLLEYVEGDEIEWDSVSSETIDIHGNPNTTDPTLLASNAEMIKRTVCGLESVAKKSGTEVTMADLGFANL</sequence>
<name>K0YLZ9_9ACTN</name>
<keyword evidence="2" id="KW-1185">Reference proteome</keyword>
<organism evidence="1 2">
    <name type="scientific">Slackia piriformis YIT 12062</name>
    <dbReference type="NCBI Taxonomy" id="742818"/>
    <lineage>
        <taxon>Bacteria</taxon>
        <taxon>Bacillati</taxon>
        <taxon>Actinomycetota</taxon>
        <taxon>Coriobacteriia</taxon>
        <taxon>Eggerthellales</taxon>
        <taxon>Eggerthellaceae</taxon>
        <taxon>Slackia</taxon>
    </lineage>
</organism>
<accession>K0YLZ9</accession>
<dbReference type="RefSeq" id="WP_009138422.1">
    <property type="nucleotide sequence ID" value="NZ_JH815198.1"/>
</dbReference>
<evidence type="ECO:0000313" key="1">
    <source>
        <dbReference type="EMBL" id="EJZ84582.1"/>
    </source>
</evidence>
<reference evidence="1 2" key="1">
    <citation type="submission" date="2012-08" db="EMBL/GenBank/DDBJ databases">
        <title>The Genome Sequence of Slackia piriformis YIT 12062.</title>
        <authorList>
            <consortium name="The Broad Institute Genome Sequencing Platform"/>
            <person name="Earl A."/>
            <person name="Ward D."/>
            <person name="Feldgarden M."/>
            <person name="Gevers D."/>
            <person name="Morotomi M."/>
            <person name="Walker B."/>
            <person name="Young S.K."/>
            <person name="Zeng Q."/>
            <person name="Gargeya S."/>
            <person name="Fitzgerald M."/>
            <person name="Haas B."/>
            <person name="Abouelleil A."/>
            <person name="Alvarado L."/>
            <person name="Arachchi H.M."/>
            <person name="Berlin A.M."/>
            <person name="Chapman S.B."/>
            <person name="Goldberg J."/>
            <person name="Griggs A."/>
            <person name="Gujja S."/>
            <person name="Hansen M."/>
            <person name="Howarth C."/>
            <person name="Imamovic A."/>
            <person name="Larimer J."/>
            <person name="McCowen C."/>
            <person name="Montmayeur A."/>
            <person name="Murphy C."/>
            <person name="Neiman D."/>
            <person name="Pearson M."/>
            <person name="Priest M."/>
            <person name="Roberts A."/>
            <person name="Saif S."/>
            <person name="Shea T."/>
            <person name="Sisk P."/>
            <person name="Sykes S."/>
            <person name="Wortman J."/>
            <person name="Nusbaum C."/>
            <person name="Birren B."/>
        </authorList>
    </citation>
    <scope>NUCLEOTIDE SEQUENCE [LARGE SCALE GENOMIC DNA]</scope>
    <source>
        <strain evidence="1 2">YIT 12062</strain>
    </source>
</reference>
<protein>
    <submittedName>
        <fullName evidence="1">Uncharacterized protein</fullName>
    </submittedName>
</protein>
<comment type="caution">
    <text evidence="1">The sequence shown here is derived from an EMBL/GenBank/DDBJ whole genome shotgun (WGS) entry which is preliminary data.</text>
</comment>
<dbReference type="InParanoid" id="K0YLZ9"/>
<dbReference type="Proteomes" id="UP000006069">
    <property type="component" value="Unassembled WGS sequence"/>
</dbReference>
<evidence type="ECO:0000313" key="2">
    <source>
        <dbReference type="Proteomes" id="UP000006069"/>
    </source>
</evidence>
<dbReference type="EMBL" id="ADMD01000001">
    <property type="protein sequence ID" value="EJZ84582.1"/>
    <property type="molecule type" value="Genomic_DNA"/>
</dbReference>
<gene>
    <name evidence="1" type="ORF">HMPREF9451_00185</name>
</gene>